<keyword evidence="3" id="KW-1185">Reference proteome</keyword>
<proteinExistence type="predicted"/>
<feature type="transmembrane region" description="Helical" evidence="1">
    <location>
        <begin position="52"/>
        <end position="70"/>
    </location>
</feature>
<evidence type="ECO:0000313" key="2">
    <source>
        <dbReference type="EMBL" id="MBK1815819.1"/>
    </source>
</evidence>
<feature type="transmembrane region" description="Helical" evidence="1">
    <location>
        <begin position="12"/>
        <end position="40"/>
    </location>
</feature>
<keyword evidence="1" id="KW-0472">Membrane</keyword>
<keyword evidence="1" id="KW-1133">Transmembrane helix</keyword>
<accession>A0A934R2T6</accession>
<dbReference type="RefSeq" id="WP_200350781.1">
    <property type="nucleotide sequence ID" value="NZ_BAABHZ010000007.1"/>
</dbReference>
<gene>
    <name evidence="2" type="ORF">JIN84_09335</name>
</gene>
<keyword evidence="1" id="KW-0812">Transmembrane</keyword>
<reference evidence="2" key="1">
    <citation type="submission" date="2021-01" db="EMBL/GenBank/DDBJ databases">
        <title>Modified the classification status of verrucomicrobia.</title>
        <authorList>
            <person name="Feng X."/>
        </authorList>
    </citation>
    <scope>NUCLEOTIDE SEQUENCE</scope>
    <source>
        <strain evidence="2">JCM 18052</strain>
    </source>
</reference>
<evidence type="ECO:0000256" key="1">
    <source>
        <dbReference type="SAM" id="Phobius"/>
    </source>
</evidence>
<sequence>MLALLVRVTVAGVFGLFAMCGGVTMGGITVRCFAVSGLAMRCFSVRVPMGRLAVAVATGAVVLMKLLGAVRTLEIMAFAGNGKNGSGHE</sequence>
<name>A0A934R2T6_9BACT</name>
<evidence type="ECO:0000313" key="3">
    <source>
        <dbReference type="Proteomes" id="UP000600139"/>
    </source>
</evidence>
<dbReference type="AlphaFoldDB" id="A0A934R2T6"/>
<dbReference type="Proteomes" id="UP000600139">
    <property type="component" value="Unassembled WGS sequence"/>
</dbReference>
<dbReference type="EMBL" id="JAENIK010000010">
    <property type="protein sequence ID" value="MBK1815819.1"/>
    <property type="molecule type" value="Genomic_DNA"/>
</dbReference>
<organism evidence="2 3">
    <name type="scientific">Luteolibacter yonseiensis</name>
    <dbReference type="NCBI Taxonomy" id="1144680"/>
    <lineage>
        <taxon>Bacteria</taxon>
        <taxon>Pseudomonadati</taxon>
        <taxon>Verrucomicrobiota</taxon>
        <taxon>Verrucomicrobiia</taxon>
        <taxon>Verrucomicrobiales</taxon>
        <taxon>Verrucomicrobiaceae</taxon>
        <taxon>Luteolibacter</taxon>
    </lineage>
</organism>
<comment type="caution">
    <text evidence="2">The sequence shown here is derived from an EMBL/GenBank/DDBJ whole genome shotgun (WGS) entry which is preliminary data.</text>
</comment>
<protein>
    <submittedName>
        <fullName evidence="2">Uncharacterized protein</fullName>
    </submittedName>
</protein>